<evidence type="ECO:0000256" key="1">
    <source>
        <dbReference type="SAM" id="Phobius"/>
    </source>
</evidence>
<protein>
    <recommendedName>
        <fullName evidence="4">Nucleotide-diphospho-sugar transferase domain-containing protein</fullName>
    </recommendedName>
</protein>
<keyword evidence="1" id="KW-0812">Transmembrane</keyword>
<keyword evidence="1" id="KW-1133">Transmembrane helix</keyword>
<evidence type="ECO:0000313" key="3">
    <source>
        <dbReference type="Proteomes" id="UP000054558"/>
    </source>
</evidence>
<feature type="non-terminal residue" evidence="2">
    <location>
        <position position="1"/>
    </location>
</feature>
<keyword evidence="3" id="KW-1185">Reference proteome</keyword>
<evidence type="ECO:0008006" key="4">
    <source>
        <dbReference type="Google" id="ProtNLM"/>
    </source>
</evidence>
<dbReference type="STRING" id="105231.A0A1Y1ID27"/>
<dbReference type="Proteomes" id="UP000054558">
    <property type="component" value="Unassembled WGS sequence"/>
</dbReference>
<dbReference type="AlphaFoldDB" id="A0A1Y1ID27"/>
<organism evidence="2 3">
    <name type="scientific">Klebsormidium nitens</name>
    <name type="common">Green alga</name>
    <name type="synonym">Ulothrix nitens</name>
    <dbReference type="NCBI Taxonomy" id="105231"/>
    <lineage>
        <taxon>Eukaryota</taxon>
        <taxon>Viridiplantae</taxon>
        <taxon>Streptophyta</taxon>
        <taxon>Klebsormidiophyceae</taxon>
        <taxon>Klebsormidiales</taxon>
        <taxon>Klebsormidiaceae</taxon>
        <taxon>Klebsormidium</taxon>
    </lineage>
</organism>
<gene>
    <name evidence="2" type="ORF">KFL_004620010</name>
</gene>
<feature type="transmembrane region" description="Helical" evidence="1">
    <location>
        <begin position="52"/>
        <end position="77"/>
    </location>
</feature>
<proteinExistence type="predicted"/>
<name>A0A1Y1ID27_KLENI</name>
<dbReference type="EMBL" id="DF237411">
    <property type="protein sequence ID" value="GAQ88820.1"/>
    <property type="molecule type" value="Genomic_DNA"/>
</dbReference>
<evidence type="ECO:0000313" key="2">
    <source>
        <dbReference type="EMBL" id="GAQ88820.1"/>
    </source>
</evidence>
<dbReference type="CDD" id="cd00761">
    <property type="entry name" value="Glyco_tranf_GTA_type"/>
    <property type="match status" value="1"/>
</dbReference>
<keyword evidence="1" id="KW-0472">Membrane</keyword>
<accession>A0A1Y1ID27</accession>
<dbReference type="OMA" id="FHRSESC"/>
<reference evidence="2 3" key="1">
    <citation type="journal article" date="2014" name="Nat. Commun.">
        <title>Klebsormidium flaccidum genome reveals primary factors for plant terrestrial adaptation.</title>
        <authorList>
            <person name="Hori K."/>
            <person name="Maruyama F."/>
            <person name="Fujisawa T."/>
            <person name="Togashi T."/>
            <person name="Yamamoto N."/>
            <person name="Seo M."/>
            <person name="Sato S."/>
            <person name="Yamada T."/>
            <person name="Mori H."/>
            <person name="Tajima N."/>
            <person name="Moriyama T."/>
            <person name="Ikeuchi M."/>
            <person name="Watanabe M."/>
            <person name="Wada H."/>
            <person name="Kobayashi K."/>
            <person name="Saito M."/>
            <person name="Masuda T."/>
            <person name="Sasaki-Sekimoto Y."/>
            <person name="Mashiguchi K."/>
            <person name="Awai K."/>
            <person name="Shimojima M."/>
            <person name="Masuda S."/>
            <person name="Iwai M."/>
            <person name="Nobusawa T."/>
            <person name="Narise T."/>
            <person name="Kondo S."/>
            <person name="Saito H."/>
            <person name="Sato R."/>
            <person name="Murakawa M."/>
            <person name="Ihara Y."/>
            <person name="Oshima-Yamada Y."/>
            <person name="Ohtaka K."/>
            <person name="Satoh M."/>
            <person name="Sonobe K."/>
            <person name="Ishii M."/>
            <person name="Ohtani R."/>
            <person name="Kanamori-Sato M."/>
            <person name="Honoki R."/>
            <person name="Miyazaki D."/>
            <person name="Mochizuki H."/>
            <person name="Umetsu J."/>
            <person name="Higashi K."/>
            <person name="Shibata D."/>
            <person name="Kamiya Y."/>
            <person name="Sato N."/>
            <person name="Nakamura Y."/>
            <person name="Tabata S."/>
            <person name="Ida S."/>
            <person name="Kurokawa K."/>
            <person name="Ohta H."/>
        </authorList>
    </citation>
    <scope>NUCLEOTIDE SEQUENCE [LARGE SCALE GENOMIC DNA]</scope>
    <source>
        <strain evidence="2 3">NIES-2285</strain>
    </source>
</reference>
<sequence>WFATEGQGKVTYAANAAIDQYATTASLATTRGQMFLEGRTIKDRHKCCEHSLADVASVLMTSSLFMVIMTACILVAISSLACGNVGSSVAPIELGGRRLKLGAAETCNLRIAPAAHVPSFPVVTETLHPSLGWTFHRSESCPNQTLSQQAQSKPGPGALLRALWWSPRSFLQGLSLFKALVLLANEARIALTPVRNAKFVVSMTTSPKRVAEIGPVIASLKRNSLQPDLIIVNLPRLFLRTGSTFGALPAFLTSDPAVLVNWCDDFGPATKILGALSLVHDPDTIIISVDDDIWYPPHHLKKLFLRSVENPGRVITGKSAMPGFIVEGFSGVLYRRGFFGDPGEVGSWIRASPKSCYLADDFVISNYLLNRHVAIDTCNTRLEGRFLRRIGLGLVPLEHGLRSDALHRGADQTSRGNQDNYAKCRVHMESDGSLYQSFPDTSTAYY</sequence>
<dbReference type="OrthoDB" id="414863at2759"/>